<dbReference type="EMBL" id="VLKW01000009">
    <property type="protein sequence ID" value="TWI44371.1"/>
    <property type="molecule type" value="Genomic_DNA"/>
</dbReference>
<keyword evidence="1" id="KW-0732">Signal</keyword>
<reference evidence="3 4" key="1">
    <citation type="journal article" date="2015" name="Stand. Genomic Sci.">
        <title>Genomic Encyclopedia of Bacterial and Archaeal Type Strains, Phase III: the genomes of soil and plant-associated and newly described type strains.</title>
        <authorList>
            <person name="Whitman W.B."/>
            <person name="Woyke T."/>
            <person name="Klenk H.P."/>
            <person name="Zhou Y."/>
            <person name="Lilburn T.G."/>
            <person name="Beck B.J."/>
            <person name="De Vos P."/>
            <person name="Vandamme P."/>
            <person name="Eisen J.A."/>
            <person name="Garrity G."/>
            <person name="Hugenholtz P."/>
            <person name="Kyrpides N.C."/>
        </authorList>
    </citation>
    <scope>NUCLEOTIDE SEQUENCE [LARGE SCALE GENOMIC DNA]</scope>
    <source>
        <strain evidence="3 4">CGMCC 1.10685</strain>
    </source>
</reference>
<reference evidence="2 5" key="3">
    <citation type="submission" date="2019-12" db="EMBL/GenBank/DDBJ databases">
        <title>Draft Genome Sequences of Six Type Strains of the Genus Massilia.</title>
        <authorList>
            <person name="Miess H."/>
            <person name="Frediansyah A."/>
            <person name="Goeker M."/>
            <person name="Gross H."/>
        </authorList>
    </citation>
    <scope>NUCLEOTIDE SEQUENCE [LARGE SCALE GENOMIC DNA]</scope>
    <source>
        <strain evidence="2 5">DSM 26639</strain>
    </source>
</reference>
<reference evidence="3" key="2">
    <citation type="submission" date="2019-07" db="EMBL/GenBank/DDBJ databases">
        <authorList>
            <person name="Whitman W."/>
            <person name="Huntemann M."/>
            <person name="Clum A."/>
            <person name="Pillay M."/>
            <person name="Palaniappan K."/>
            <person name="Varghese N."/>
            <person name="Mikhailova N."/>
            <person name="Stamatis D."/>
            <person name="Reddy T."/>
            <person name="Daum C."/>
            <person name="Shapiro N."/>
            <person name="Ivanova N."/>
            <person name="Kyrpides N."/>
            <person name="Woyke T."/>
        </authorList>
    </citation>
    <scope>NUCLEOTIDE SEQUENCE</scope>
    <source>
        <strain evidence="3">CGMCC 1.10685</strain>
    </source>
</reference>
<protein>
    <recommendedName>
        <fullName evidence="6">DUF2987 domain-containing protein</fullName>
    </recommendedName>
</protein>
<evidence type="ECO:0000313" key="3">
    <source>
        <dbReference type="EMBL" id="TWI44371.1"/>
    </source>
</evidence>
<name>A0A562PIU5_9BURK</name>
<evidence type="ECO:0000256" key="1">
    <source>
        <dbReference type="SAM" id="SignalP"/>
    </source>
</evidence>
<dbReference type="Proteomes" id="UP000315112">
    <property type="component" value="Unassembled WGS sequence"/>
</dbReference>
<feature type="signal peptide" evidence="1">
    <location>
        <begin position="1"/>
        <end position="22"/>
    </location>
</feature>
<accession>A0A562PIU5</accession>
<evidence type="ECO:0008006" key="6">
    <source>
        <dbReference type="Google" id="ProtNLM"/>
    </source>
</evidence>
<dbReference type="AlphaFoldDB" id="A0A562PIU5"/>
<keyword evidence="5" id="KW-1185">Reference proteome</keyword>
<dbReference type="EMBL" id="CP046904">
    <property type="protein sequence ID" value="QGZ41956.1"/>
    <property type="molecule type" value="Genomic_DNA"/>
</dbReference>
<evidence type="ECO:0000313" key="4">
    <source>
        <dbReference type="Proteomes" id="UP000315112"/>
    </source>
</evidence>
<sequence length="225" mass="24410">MKTALPLLSLLSLLALQGMALAETEREWVPYKKLVDVSRLDKFYALPAAERDKLDMYVHLTPSSKDVDVRTVQLTAVHSGGRTALPVDGEGNLRVGLNPKWLAEDVKIMTNQPKESKVAVSPGMNAIVPPGKEWQYAALMGSVAQSNAAIGKMAGALSMFAPTVRSVVLKFDQPAQVTIQAKAGTKQYMTDAKQQIRLKPDAALLAENPAMTVSVRPREAELDSE</sequence>
<dbReference type="OrthoDB" id="8750652at2"/>
<evidence type="ECO:0000313" key="2">
    <source>
        <dbReference type="EMBL" id="QGZ41956.1"/>
    </source>
</evidence>
<dbReference type="RefSeq" id="WP_145878996.1">
    <property type="nucleotide sequence ID" value="NZ_CP046904.1"/>
</dbReference>
<dbReference type="Proteomes" id="UP000437862">
    <property type="component" value="Chromosome"/>
</dbReference>
<gene>
    <name evidence="2" type="ORF">GO485_24840</name>
    <name evidence="3" type="ORF">IP92_04320</name>
</gene>
<feature type="chain" id="PRO_5044617762" description="DUF2987 domain-containing protein" evidence="1">
    <location>
        <begin position="23"/>
        <end position="225"/>
    </location>
</feature>
<proteinExistence type="predicted"/>
<organism evidence="3 4">
    <name type="scientific">Pseudoduganella flava</name>
    <dbReference type="NCBI Taxonomy" id="871742"/>
    <lineage>
        <taxon>Bacteria</taxon>
        <taxon>Pseudomonadati</taxon>
        <taxon>Pseudomonadota</taxon>
        <taxon>Betaproteobacteria</taxon>
        <taxon>Burkholderiales</taxon>
        <taxon>Oxalobacteraceae</taxon>
        <taxon>Telluria group</taxon>
        <taxon>Pseudoduganella</taxon>
    </lineage>
</organism>
<evidence type="ECO:0000313" key="5">
    <source>
        <dbReference type="Proteomes" id="UP000437862"/>
    </source>
</evidence>